<dbReference type="PANTHER" id="PTHR43355:SF2">
    <property type="entry name" value="FLAVIN REDUCTASE (NADPH)"/>
    <property type="match status" value="1"/>
</dbReference>
<feature type="domain" description="NAD(P)-binding" evidence="1">
    <location>
        <begin position="11"/>
        <end position="200"/>
    </location>
</feature>
<dbReference type="SUPFAM" id="SSF51735">
    <property type="entry name" value="NAD(P)-binding Rossmann-fold domains"/>
    <property type="match status" value="1"/>
</dbReference>
<sequence>MTTMTKVAIIGASGMAGSAIYQQAAGNDGLAVTGIIRDEAKARQVLGANANLLVGDVLTLRSATLGEFDIIVDAFNPGPAHADQQLDLAKKLVQVAQQHSARLIFILGAGSLRTGSDRHYFVEDIAKTPGADKWINTPRQQLKEYQYLMTVNDVDWLGISPSAMFVPGPASKYVIGGDDLLVNGDGQSQVTAGTMAKLVINEVCAPHYHQQRITVIDA</sequence>
<dbReference type="InterPro" id="IPR016040">
    <property type="entry name" value="NAD(P)-bd_dom"/>
</dbReference>
<dbReference type="PANTHER" id="PTHR43355">
    <property type="entry name" value="FLAVIN REDUCTASE (NADPH)"/>
    <property type="match status" value="1"/>
</dbReference>
<name>A0A0R1XC82_9LACO</name>
<dbReference type="Gene3D" id="3.40.50.720">
    <property type="entry name" value="NAD(P)-binding Rossmann-like Domain"/>
    <property type="match status" value="1"/>
</dbReference>
<dbReference type="AlphaFoldDB" id="A0A0R1XC82"/>
<comment type="caution">
    <text evidence="2">The sequence shown here is derived from an EMBL/GenBank/DDBJ whole genome shotgun (WGS) entry which is preliminary data.</text>
</comment>
<dbReference type="STRING" id="1423782.FD32_GL000009"/>
<evidence type="ECO:0000313" key="2">
    <source>
        <dbReference type="EMBL" id="KRM27584.1"/>
    </source>
</evidence>
<proteinExistence type="predicted"/>
<dbReference type="InterPro" id="IPR036291">
    <property type="entry name" value="NAD(P)-bd_dom_sf"/>
</dbReference>
<dbReference type="EMBL" id="AZGM01000056">
    <property type="protein sequence ID" value="KRM27584.1"/>
    <property type="molecule type" value="Genomic_DNA"/>
</dbReference>
<gene>
    <name evidence="2" type="ORF">FD32_GL000009</name>
</gene>
<dbReference type="GO" id="GO:0016646">
    <property type="term" value="F:oxidoreductase activity, acting on the CH-NH group of donors, NAD or NADP as acceptor"/>
    <property type="evidence" value="ECO:0007669"/>
    <property type="project" value="TreeGrafter"/>
</dbReference>
<dbReference type="Proteomes" id="UP000051412">
    <property type="component" value="Unassembled WGS sequence"/>
</dbReference>
<evidence type="ECO:0000313" key="3">
    <source>
        <dbReference type="Proteomes" id="UP000051412"/>
    </source>
</evidence>
<reference evidence="2 3" key="1">
    <citation type="journal article" date="2015" name="Genome Announc.">
        <title>Expanding the biotechnology potential of lactobacilli through comparative genomics of 213 strains and associated genera.</title>
        <authorList>
            <person name="Sun Z."/>
            <person name="Harris H.M."/>
            <person name="McCann A."/>
            <person name="Guo C."/>
            <person name="Argimon S."/>
            <person name="Zhang W."/>
            <person name="Yang X."/>
            <person name="Jeffery I.B."/>
            <person name="Cooney J.C."/>
            <person name="Kagawa T.F."/>
            <person name="Liu W."/>
            <person name="Song Y."/>
            <person name="Salvetti E."/>
            <person name="Wrobel A."/>
            <person name="Rasinkangas P."/>
            <person name="Parkhill J."/>
            <person name="Rea M.C."/>
            <person name="O'Sullivan O."/>
            <person name="Ritari J."/>
            <person name="Douillard F.P."/>
            <person name="Paul Ross R."/>
            <person name="Yang R."/>
            <person name="Briner A.E."/>
            <person name="Felis G.E."/>
            <person name="de Vos W.M."/>
            <person name="Barrangou R."/>
            <person name="Klaenhammer T.R."/>
            <person name="Caufield P.W."/>
            <person name="Cui Y."/>
            <person name="Zhang H."/>
            <person name="O'Toole P.W."/>
        </authorList>
    </citation>
    <scope>NUCLEOTIDE SEQUENCE [LARGE SCALE GENOMIC DNA]</scope>
    <source>
        <strain evidence="2 3">DSM 6035</strain>
    </source>
</reference>
<accession>A0A0R1XC82</accession>
<dbReference type="Pfam" id="PF13460">
    <property type="entry name" value="NAD_binding_10"/>
    <property type="match status" value="1"/>
</dbReference>
<dbReference type="PATRIC" id="fig|1423782.4.peg.9"/>
<evidence type="ECO:0000259" key="1">
    <source>
        <dbReference type="Pfam" id="PF13460"/>
    </source>
</evidence>
<keyword evidence="3" id="KW-1185">Reference proteome</keyword>
<protein>
    <submittedName>
        <fullName evidence="2">Dihydrodipicolinate reductase</fullName>
    </submittedName>
</protein>
<dbReference type="InterPro" id="IPR051606">
    <property type="entry name" value="Polyketide_Oxido-like"/>
</dbReference>
<organism evidence="2 3">
    <name type="scientific">Limosilactobacillus panis DSM 6035</name>
    <dbReference type="NCBI Taxonomy" id="1423782"/>
    <lineage>
        <taxon>Bacteria</taxon>
        <taxon>Bacillati</taxon>
        <taxon>Bacillota</taxon>
        <taxon>Bacilli</taxon>
        <taxon>Lactobacillales</taxon>
        <taxon>Lactobacillaceae</taxon>
        <taxon>Limosilactobacillus</taxon>
    </lineage>
</organism>